<gene>
    <name evidence="9" type="ORF">QBC46DRAFT_357189</name>
</gene>
<feature type="domain" description="Rhodopsin" evidence="8">
    <location>
        <begin position="29"/>
        <end position="270"/>
    </location>
</feature>
<feature type="region of interest" description="Disordered" evidence="6">
    <location>
        <begin position="287"/>
        <end position="376"/>
    </location>
</feature>
<comment type="caution">
    <text evidence="9">The sequence shown here is derived from an EMBL/GenBank/DDBJ whole genome shotgun (WGS) entry which is preliminary data.</text>
</comment>
<feature type="transmembrane region" description="Helical" evidence="7">
    <location>
        <begin position="105"/>
        <end position="124"/>
    </location>
</feature>
<sequence length="477" mass="52373">MGDFDESFTDTLKTQSWALYAVGMFLICLRMYARCHRLGIRSLQADDYLMMLAAALYTGLIITLNAVAQGGGSNLFPKEMLGTFTPEEIEERIYGSKVVVVSEQMMLMVIYVLKACVLILYTRLTLGLHAQRWVRYIAYYVVCGFVGTEIAFFTACRPSFQSYWSMPPTDDQCATLEHYAIVQGSLNISSDALMLCIPLPLIRKMAMPVKQKLVLFFLFSLGFFVIIAAVMTKVFNLKDMFDPVYMLWYVREASVAVYVANLPSIWPLLREWFPCLRGLTPGGGTSSGLGANNSTLTGRGGRGAKNGNSKSGGGGSTTLRNNTNTMVSKVTRGGRRRGGRESLGSLDSDLELKDIGSGDGGHRKKREVISDSSSTEQIVGPVEMENRDVIVNEADVTDAQSRGSNNTSHGQQQYSYHHGQQSTGLGFGGGITVERTIVVEAVEVRQGHLNNADYDVERGIFGWQGSVVGQGRQTPAR</sequence>
<evidence type="ECO:0000256" key="4">
    <source>
        <dbReference type="ARBA" id="ARBA00023136"/>
    </source>
</evidence>
<feature type="region of interest" description="Disordered" evidence="6">
    <location>
        <begin position="398"/>
        <end position="421"/>
    </location>
</feature>
<feature type="transmembrane region" description="Helical" evidence="7">
    <location>
        <begin position="213"/>
        <end position="235"/>
    </location>
</feature>
<evidence type="ECO:0000256" key="7">
    <source>
        <dbReference type="SAM" id="Phobius"/>
    </source>
</evidence>
<dbReference type="GO" id="GO:0016020">
    <property type="term" value="C:membrane"/>
    <property type="evidence" value="ECO:0007669"/>
    <property type="project" value="UniProtKB-SubCell"/>
</dbReference>
<feature type="transmembrane region" description="Helical" evidence="7">
    <location>
        <begin position="45"/>
        <end position="68"/>
    </location>
</feature>
<feature type="transmembrane region" description="Helical" evidence="7">
    <location>
        <begin position="136"/>
        <end position="160"/>
    </location>
</feature>
<evidence type="ECO:0000256" key="2">
    <source>
        <dbReference type="ARBA" id="ARBA00022692"/>
    </source>
</evidence>
<keyword evidence="10" id="KW-1185">Reference proteome</keyword>
<feature type="transmembrane region" description="Helical" evidence="7">
    <location>
        <begin position="180"/>
        <end position="201"/>
    </location>
</feature>
<dbReference type="InterPro" id="IPR052337">
    <property type="entry name" value="SAT4-like"/>
</dbReference>
<comment type="subcellular location">
    <subcellularLocation>
        <location evidence="1">Membrane</location>
        <topology evidence="1">Multi-pass membrane protein</topology>
    </subcellularLocation>
</comment>
<keyword evidence="2 7" id="KW-0812">Transmembrane</keyword>
<feature type="compositionally biased region" description="Polar residues" evidence="6">
    <location>
        <begin position="398"/>
        <end position="407"/>
    </location>
</feature>
<evidence type="ECO:0000313" key="9">
    <source>
        <dbReference type="EMBL" id="KAK3936785.1"/>
    </source>
</evidence>
<evidence type="ECO:0000256" key="1">
    <source>
        <dbReference type="ARBA" id="ARBA00004141"/>
    </source>
</evidence>
<evidence type="ECO:0000256" key="6">
    <source>
        <dbReference type="SAM" id="MobiDB-lite"/>
    </source>
</evidence>
<proteinExistence type="inferred from homology"/>
<feature type="compositionally biased region" description="Polar residues" evidence="6">
    <location>
        <begin position="317"/>
        <end position="328"/>
    </location>
</feature>
<feature type="compositionally biased region" description="Low complexity" evidence="6">
    <location>
        <begin position="408"/>
        <end position="421"/>
    </location>
</feature>
<dbReference type="Proteomes" id="UP001303473">
    <property type="component" value="Unassembled WGS sequence"/>
</dbReference>
<protein>
    <recommendedName>
        <fullName evidence="8">Rhodopsin domain-containing protein</fullName>
    </recommendedName>
</protein>
<reference evidence="10" key="1">
    <citation type="journal article" date="2023" name="Mol. Phylogenet. Evol.">
        <title>Genome-scale phylogeny and comparative genomics of the fungal order Sordariales.</title>
        <authorList>
            <person name="Hensen N."/>
            <person name="Bonometti L."/>
            <person name="Westerberg I."/>
            <person name="Brannstrom I.O."/>
            <person name="Guillou S."/>
            <person name="Cros-Aarteil S."/>
            <person name="Calhoun S."/>
            <person name="Haridas S."/>
            <person name="Kuo A."/>
            <person name="Mondo S."/>
            <person name="Pangilinan J."/>
            <person name="Riley R."/>
            <person name="LaButti K."/>
            <person name="Andreopoulos B."/>
            <person name="Lipzen A."/>
            <person name="Chen C."/>
            <person name="Yan M."/>
            <person name="Daum C."/>
            <person name="Ng V."/>
            <person name="Clum A."/>
            <person name="Steindorff A."/>
            <person name="Ohm R.A."/>
            <person name="Martin F."/>
            <person name="Silar P."/>
            <person name="Natvig D.O."/>
            <person name="Lalanne C."/>
            <person name="Gautier V."/>
            <person name="Ament-Velasquez S.L."/>
            <person name="Kruys A."/>
            <person name="Hutchinson M.I."/>
            <person name="Powell A.J."/>
            <person name="Barry K."/>
            <person name="Miller A.N."/>
            <person name="Grigoriev I.V."/>
            <person name="Debuchy R."/>
            <person name="Gladieux P."/>
            <person name="Hiltunen Thoren M."/>
            <person name="Johannesson H."/>
        </authorList>
    </citation>
    <scope>NUCLEOTIDE SEQUENCE [LARGE SCALE GENOMIC DNA]</scope>
    <source>
        <strain evidence="10">CBS 340.73</strain>
    </source>
</reference>
<name>A0AAN6S1A2_9PEZI</name>
<dbReference type="AlphaFoldDB" id="A0AAN6S1A2"/>
<comment type="similarity">
    <text evidence="5">Belongs to the SAT4 family.</text>
</comment>
<keyword evidence="4 7" id="KW-0472">Membrane</keyword>
<evidence type="ECO:0000256" key="5">
    <source>
        <dbReference type="ARBA" id="ARBA00038359"/>
    </source>
</evidence>
<dbReference type="PANTHER" id="PTHR33048">
    <property type="entry name" value="PTH11-LIKE INTEGRAL MEMBRANE PROTEIN (AFU_ORTHOLOGUE AFUA_5G11245)"/>
    <property type="match status" value="1"/>
</dbReference>
<dbReference type="EMBL" id="MU853872">
    <property type="protein sequence ID" value="KAK3936785.1"/>
    <property type="molecule type" value="Genomic_DNA"/>
</dbReference>
<feature type="compositionally biased region" description="Gly residues" evidence="6">
    <location>
        <begin position="298"/>
        <end position="316"/>
    </location>
</feature>
<dbReference type="PANTHER" id="PTHR33048:SF149">
    <property type="entry name" value="UBID FAMILY DECARBOXYLASE"/>
    <property type="match status" value="1"/>
</dbReference>
<keyword evidence="3 7" id="KW-1133">Transmembrane helix</keyword>
<evidence type="ECO:0000259" key="8">
    <source>
        <dbReference type="Pfam" id="PF20684"/>
    </source>
</evidence>
<accession>A0AAN6S1A2</accession>
<dbReference type="Pfam" id="PF20684">
    <property type="entry name" value="Fung_rhodopsin"/>
    <property type="match status" value="1"/>
</dbReference>
<dbReference type="InterPro" id="IPR049326">
    <property type="entry name" value="Rhodopsin_dom_fungi"/>
</dbReference>
<organism evidence="9 10">
    <name type="scientific">Diplogelasinospora grovesii</name>
    <dbReference type="NCBI Taxonomy" id="303347"/>
    <lineage>
        <taxon>Eukaryota</taxon>
        <taxon>Fungi</taxon>
        <taxon>Dikarya</taxon>
        <taxon>Ascomycota</taxon>
        <taxon>Pezizomycotina</taxon>
        <taxon>Sordariomycetes</taxon>
        <taxon>Sordariomycetidae</taxon>
        <taxon>Sordariales</taxon>
        <taxon>Diplogelasinosporaceae</taxon>
        <taxon>Diplogelasinospora</taxon>
    </lineage>
</organism>
<evidence type="ECO:0000256" key="3">
    <source>
        <dbReference type="ARBA" id="ARBA00022989"/>
    </source>
</evidence>
<evidence type="ECO:0000313" key="10">
    <source>
        <dbReference type="Proteomes" id="UP001303473"/>
    </source>
</evidence>
<feature type="transmembrane region" description="Helical" evidence="7">
    <location>
        <begin position="17"/>
        <end position="33"/>
    </location>
</feature>